<feature type="chain" id="PRO_5004084574" evidence="5">
    <location>
        <begin position="20"/>
        <end position="504"/>
    </location>
</feature>
<dbReference type="GO" id="GO:0071949">
    <property type="term" value="F:FAD binding"/>
    <property type="evidence" value="ECO:0007669"/>
    <property type="project" value="InterPro"/>
</dbReference>
<protein>
    <submittedName>
        <fullName evidence="7">Putative fad linked oxidase-like protein</fullName>
    </submittedName>
</protein>
<dbReference type="InterPro" id="IPR036318">
    <property type="entry name" value="FAD-bd_PCMH-like_sf"/>
</dbReference>
<dbReference type="AlphaFoldDB" id="M7SEQ1"/>
<dbReference type="STRING" id="1287681.M7SEQ1"/>
<dbReference type="OMA" id="FMNDANH"/>
<dbReference type="GO" id="GO:0016491">
    <property type="term" value="F:oxidoreductase activity"/>
    <property type="evidence" value="ECO:0007669"/>
    <property type="project" value="UniProtKB-KW"/>
</dbReference>
<dbReference type="PROSITE" id="PS51387">
    <property type="entry name" value="FAD_PCMH"/>
    <property type="match status" value="1"/>
</dbReference>
<dbReference type="PANTHER" id="PTHR42973:SF54">
    <property type="entry name" value="FAD-BINDING PCMH-TYPE DOMAIN-CONTAINING PROTEIN"/>
    <property type="match status" value="1"/>
</dbReference>
<dbReference type="InterPro" id="IPR050416">
    <property type="entry name" value="FAD-linked_Oxidoreductase"/>
</dbReference>
<comment type="similarity">
    <text evidence="1">Belongs to the oxygen-dependent FAD-linked oxidoreductase family.</text>
</comment>
<sequence length="504" mass="53301">MSAVALLAVASSILYRTTSSDTADSAGSSTNAACVSRAIVTCEKLQNLLGPSLITLPSDAEYASLREENWSQTAWRNPSCIASPTTSAEVAEVVSVLVDSQVPFAIRSGGHSPMPSDANIDNGVLLSLGNLDKVSYDAGTGLASLGPGARWGAVYTELDKYNVTVVGGRVLEVGVGGLTLGGGLSYLSNLYGMACDNVVVLADGRVVETSANSNPDLFWALKGGSSNFGIVTKFETKTYPMVQTWGGIQLFSPDQAPALLQALHQYQTTPDKDSYANMIINLLPTNRTVMLTMVYLKPVERPSAYTPFYALTPIFEQTGFMTLHQLMALFPASPLPRWTWHMQGFKPSSELYAELATLYDAAIAPEVGALGALQGGTLLAAVQPVSADSVRAGRTSNGGIGNALGLQAVDQTWWSISASWWNATDDAAAEAAAASVAEKIANAAAAAGASVDYIFMNDANSDQAVIASYGQDNVRRLQEVQEAYDPDFVFQKLVPGGQKIPAWK</sequence>
<dbReference type="OrthoDB" id="2151789at2759"/>
<dbReference type="KEGG" id="ela:UCREL1_10436"/>
<keyword evidence="2" id="KW-0285">Flavoprotein</keyword>
<dbReference type="EMBL" id="KB707412">
    <property type="protein sequence ID" value="EMR62617.1"/>
    <property type="molecule type" value="Genomic_DNA"/>
</dbReference>
<keyword evidence="8" id="KW-1185">Reference proteome</keyword>
<dbReference type="PANTHER" id="PTHR42973">
    <property type="entry name" value="BINDING OXIDOREDUCTASE, PUTATIVE (AFU_ORTHOLOGUE AFUA_1G17690)-RELATED"/>
    <property type="match status" value="1"/>
</dbReference>
<name>M7SEQ1_EUTLA</name>
<reference evidence="8" key="1">
    <citation type="journal article" date="2013" name="Genome Announc.">
        <title>Draft genome sequence of the grapevine dieback fungus Eutypa lata UCR-EL1.</title>
        <authorList>
            <person name="Blanco-Ulate B."/>
            <person name="Rolshausen P.E."/>
            <person name="Cantu D."/>
        </authorList>
    </citation>
    <scope>NUCLEOTIDE SEQUENCE [LARGE SCALE GENOMIC DNA]</scope>
    <source>
        <strain evidence="8">UCR-EL1</strain>
    </source>
</reference>
<evidence type="ECO:0000259" key="6">
    <source>
        <dbReference type="PROSITE" id="PS51387"/>
    </source>
</evidence>
<evidence type="ECO:0000313" key="8">
    <source>
        <dbReference type="Proteomes" id="UP000012174"/>
    </source>
</evidence>
<organism evidence="7 8">
    <name type="scientific">Eutypa lata (strain UCR-EL1)</name>
    <name type="common">Grapevine dieback disease fungus</name>
    <name type="synonym">Eutypa armeniacae</name>
    <dbReference type="NCBI Taxonomy" id="1287681"/>
    <lineage>
        <taxon>Eukaryota</taxon>
        <taxon>Fungi</taxon>
        <taxon>Dikarya</taxon>
        <taxon>Ascomycota</taxon>
        <taxon>Pezizomycotina</taxon>
        <taxon>Sordariomycetes</taxon>
        <taxon>Xylariomycetidae</taxon>
        <taxon>Xylariales</taxon>
        <taxon>Diatrypaceae</taxon>
        <taxon>Eutypa</taxon>
    </lineage>
</organism>
<keyword evidence="3" id="KW-0274">FAD</keyword>
<dbReference type="Pfam" id="PF01565">
    <property type="entry name" value="FAD_binding_4"/>
    <property type="match status" value="1"/>
</dbReference>
<evidence type="ECO:0000256" key="2">
    <source>
        <dbReference type="ARBA" id="ARBA00022630"/>
    </source>
</evidence>
<dbReference type="InterPro" id="IPR006094">
    <property type="entry name" value="Oxid_FAD_bind_N"/>
</dbReference>
<dbReference type="SUPFAM" id="SSF56176">
    <property type="entry name" value="FAD-binding/transporter-associated domain-like"/>
    <property type="match status" value="1"/>
</dbReference>
<proteinExistence type="inferred from homology"/>
<dbReference type="Gene3D" id="3.40.462.20">
    <property type="match status" value="1"/>
</dbReference>
<dbReference type="InterPro" id="IPR016169">
    <property type="entry name" value="FAD-bd_PCMH_sub2"/>
</dbReference>
<accession>M7SEQ1</accession>
<dbReference type="HOGENOM" id="CLU_018354_1_0_1"/>
<evidence type="ECO:0000256" key="4">
    <source>
        <dbReference type="ARBA" id="ARBA00023002"/>
    </source>
</evidence>
<evidence type="ECO:0000256" key="1">
    <source>
        <dbReference type="ARBA" id="ARBA00005466"/>
    </source>
</evidence>
<evidence type="ECO:0000313" key="7">
    <source>
        <dbReference type="EMBL" id="EMR62617.1"/>
    </source>
</evidence>
<dbReference type="InterPro" id="IPR016167">
    <property type="entry name" value="FAD-bd_PCMH_sub1"/>
</dbReference>
<dbReference type="Gene3D" id="3.30.43.10">
    <property type="entry name" value="Uridine Diphospho-n-acetylenolpyruvylglucosamine Reductase, domain 2"/>
    <property type="match status" value="1"/>
</dbReference>
<gene>
    <name evidence="7" type="ORF">UCREL1_10436</name>
</gene>
<evidence type="ECO:0000256" key="3">
    <source>
        <dbReference type="ARBA" id="ARBA00022827"/>
    </source>
</evidence>
<dbReference type="Gene3D" id="3.30.465.10">
    <property type="match status" value="1"/>
</dbReference>
<feature type="domain" description="FAD-binding PCMH-type" evidence="6">
    <location>
        <begin position="74"/>
        <end position="241"/>
    </location>
</feature>
<keyword evidence="4" id="KW-0560">Oxidoreductase</keyword>
<evidence type="ECO:0000256" key="5">
    <source>
        <dbReference type="SAM" id="SignalP"/>
    </source>
</evidence>
<dbReference type="InterPro" id="IPR016166">
    <property type="entry name" value="FAD-bd_PCMH"/>
</dbReference>
<feature type="signal peptide" evidence="5">
    <location>
        <begin position="1"/>
        <end position="19"/>
    </location>
</feature>
<dbReference type="eggNOG" id="KOG1231">
    <property type="taxonomic scope" value="Eukaryota"/>
</dbReference>
<dbReference type="Proteomes" id="UP000012174">
    <property type="component" value="Unassembled WGS sequence"/>
</dbReference>
<keyword evidence="5" id="KW-0732">Signal</keyword>